<protein>
    <submittedName>
        <fullName evidence="1">Uncharacterized protein</fullName>
    </submittedName>
</protein>
<dbReference type="STRING" id="115433.SAMN05421835_109196"/>
<accession>A0A1I3URG6</accession>
<organism evidence="1 2">
    <name type="scientific">Amycolatopsis sacchari</name>
    <dbReference type="NCBI Taxonomy" id="115433"/>
    <lineage>
        <taxon>Bacteria</taxon>
        <taxon>Bacillati</taxon>
        <taxon>Actinomycetota</taxon>
        <taxon>Actinomycetes</taxon>
        <taxon>Pseudonocardiales</taxon>
        <taxon>Pseudonocardiaceae</taxon>
        <taxon>Amycolatopsis</taxon>
    </lineage>
</organism>
<dbReference type="RefSeq" id="WP_091508856.1">
    <property type="nucleotide sequence ID" value="NZ_CBDQZW010000008.1"/>
</dbReference>
<dbReference type="Proteomes" id="UP000199025">
    <property type="component" value="Unassembled WGS sequence"/>
</dbReference>
<reference evidence="1 2" key="1">
    <citation type="submission" date="2016-10" db="EMBL/GenBank/DDBJ databases">
        <authorList>
            <person name="de Groot N.N."/>
        </authorList>
    </citation>
    <scope>NUCLEOTIDE SEQUENCE [LARGE SCALE GENOMIC DNA]</scope>
    <source>
        <strain evidence="1 2">DSM 44468</strain>
    </source>
</reference>
<sequence length="80" mass="9641">MSVQLLIREKPRTVRVQLTAAPVPTKEIIEMLMQEELARVRIQEMRREVRAQQLRGHARAARRWDRMARWASRRADRHRS</sequence>
<keyword evidence="2" id="KW-1185">Reference proteome</keyword>
<dbReference type="AlphaFoldDB" id="A0A1I3URG6"/>
<dbReference type="OrthoDB" id="3638667at2"/>
<evidence type="ECO:0000313" key="2">
    <source>
        <dbReference type="Proteomes" id="UP000199025"/>
    </source>
</evidence>
<name>A0A1I3URG6_9PSEU</name>
<evidence type="ECO:0000313" key="1">
    <source>
        <dbReference type="EMBL" id="SFJ85333.1"/>
    </source>
</evidence>
<proteinExistence type="predicted"/>
<dbReference type="EMBL" id="FORP01000009">
    <property type="protein sequence ID" value="SFJ85333.1"/>
    <property type="molecule type" value="Genomic_DNA"/>
</dbReference>
<gene>
    <name evidence="1" type="ORF">SAMN05421835_109196</name>
</gene>